<feature type="region of interest" description="Disordered" evidence="1">
    <location>
        <begin position="273"/>
        <end position="309"/>
    </location>
</feature>
<comment type="caution">
    <text evidence="3">The sequence shown here is derived from an EMBL/GenBank/DDBJ whole genome shotgun (WGS) entry which is preliminary data.</text>
</comment>
<proteinExistence type="predicted"/>
<evidence type="ECO:0000313" key="4">
    <source>
        <dbReference type="Proteomes" id="UP000729913"/>
    </source>
</evidence>
<gene>
    <name evidence="3" type="ORF">G9C98_000976</name>
</gene>
<evidence type="ECO:0000256" key="1">
    <source>
        <dbReference type="SAM" id="MobiDB-lite"/>
    </source>
</evidence>
<feature type="signal peptide" evidence="2">
    <location>
        <begin position="1"/>
        <end position="21"/>
    </location>
</feature>
<reference evidence="3" key="2">
    <citation type="submission" date="2021-04" db="EMBL/GenBank/DDBJ databases">
        <title>Genome-wide patterns of bracovirus chromosomal integration into multiple host tissues during parasitism.</title>
        <authorList>
            <person name="Chebbi M.A.C."/>
        </authorList>
    </citation>
    <scope>NUCLEOTIDE SEQUENCE</scope>
    <source>
        <tissue evidence="3">Whole body</tissue>
    </source>
</reference>
<name>A0A8J5QKR5_9HYME</name>
<feature type="non-terminal residue" evidence="3">
    <location>
        <position position="309"/>
    </location>
</feature>
<accession>A0A8J5QKR5</accession>
<keyword evidence="2" id="KW-0732">Signal</keyword>
<dbReference type="EMBL" id="JAAOIC020000054">
    <property type="protein sequence ID" value="KAG8035548.1"/>
    <property type="molecule type" value="Genomic_DNA"/>
</dbReference>
<dbReference type="Proteomes" id="UP000729913">
    <property type="component" value="Unassembled WGS sequence"/>
</dbReference>
<sequence length="309" mass="34954">MSSITILTLLITSNVISRIQAEEQEDRKSQFSETQTSVYTNKHIIEALKLQKRDTLNIVPESYVKQKNHVEESQSGIRLRRDLSNFDNSRESLEEKLRHFDIPSNKTGQVNYFGSRTYESNNVYEGIDDKDVVYGSRDVNTGNSYSDNPNGTNVYGPILVQQNNTYRGKHKSAQYGARVTQIGNRYPEHPGKNDIYTGVVVQTGNTYSENPENETFPAIIINQSNNTYPKSIENNKDALKPIIHQSGNFYPSSNDSEARMNTTNNTTTQINSAEWNATDNHGNSSSTNYNSSSHNENKTLSNEKRKTYA</sequence>
<organism evidence="3 4">
    <name type="scientific">Cotesia typhae</name>
    <dbReference type="NCBI Taxonomy" id="2053667"/>
    <lineage>
        <taxon>Eukaryota</taxon>
        <taxon>Metazoa</taxon>
        <taxon>Ecdysozoa</taxon>
        <taxon>Arthropoda</taxon>
        <taxon>Hexapoda</taxon>
        <taxon>Insecta</taxon>
        <taxon>Pterygota</taxon>
        <taxon>Neoptera</taxon>
        <taxon>Endopterygota</taxon>
        <taxon>Hymenoptera</taxon>
        <taxon>Apocrita</taxon>
        <taxon>Ichneumonoidea</taxon>
        <taxon>Braconidae</taxon>
        <taxon>Microgastrinae</taxon>
        <taxon>Cotesia</taxon>
    </lineage>
</organism>
<evidence type="ECO:0000313" key="3">
    <source>
        <dbReference type="EMBL" id="KAG8035548.1"/>
    </source>
</evidence>
<dbReference type="OrthoDB" id="7689358at2759"/>
<protein>
    <submittedName>
        <fullName evidence="3">Uncharacterized protein</fullName>
    </submittedName>
</protein>
<evidence type="ECO:0000256" key="2">
    <source>
        <dbReference type="SAM" id="SignalP"/>
    </source>
</evidence>
<feature type="compositionally biased region" description="Low complexity" evidence="1">
    <location>
        <begin position="280"/>
        <end position="294"/>
    </location>
</feature>
<dbReference type="AlphaFoldDB" id="A0A8J5QKR5"/>
<keyword evidence="4" id="KW-1185">Reference proteome</keyword>
<feature type="chain" id="PRO_5035215057" evidence="2">
    <location>
        <begin position="22"/>
        <end position="309"/>
    </location>
</feature>
<reference evidence="3" key="1">
    <citation type="submission" date="2020-03" db="EMBL/GenBank/DDBJ databases">
        <authorList>
            <person name="Chebbi M.A."/>
            <person name="Drezen J.M."/>
        </authorList>
    </citation>
    <scope>NUCLEOTIDE SEQUENCE</scope>
    <source>
        <tissue evidence="3">Whole body</tissue>
    </source>
</reference>
<feature type="compositionally biased region" description="Basic and acidic residues" evidence="1">
    <location>
        <begin position="295"/>
        <end position="309"/>
    </location>
</feature>